<evidence type="ECO:0000256" key="1">
    <source>
        <dbReference type="SAM" id="MobiDB-lite"/>
    </source>
</evidence>
<evidence type="ECO:0000313" key="3">
    <source>
        <dbReference type="Proteomes" id="UP001180020"/>
    </source>
</evidence>
<dbReference type="AlphaFoldDB" id="A0AAV9CCS4"/>
<dbReference type="Proteomes" id="UP001180020">
    <property type="component" value="Unassembled WGS sequence"/>
</dbReference>
<gene>
    <name evidence="2" type="ORF">QJS10_CPB20g02135</name>
</gene>
<reference evidence="2" key="2">
    <citation type="submission" date="2023-06" db="EMBL/GenBank/DDBJ databases">
        <authorList>
            <person name="Ma L."/>
            <person name="Liu K.-W."/>
            <person name="Li Z."/>
            <person name="Hsiao Y.-Y."/>
            <person name="Qi Y."/>
            <person name="Fu T."/>
            <person name="Tang G."/>
            <person name="Zhang D."/>
            <person name="Sun W.-H."/>
            <person name="Liu D.-K."/>
            <person name="Li Y."/>
            <person name="Chen G.-Z."/>
            <person name="Liu X.-D."/>
            <person name="Liao X.-Y."/>
            <person name="Jiang Y.-T."/>
            <person name="Yu X."/>
            <person name="Hao Y."/>
            <person name="Huang J."/>
            <person name="Zhao X.-W."/>
            <person name="Ke S."/>
            <person name="Chen Y.-Y."/>
            <person name="Wu W.-L."/>
            <person name="Hsu J.-L."/>
            <person name="Lin Y.-F."/>
            <person name="Huang M.-D."/>
            <person name="Li C.-Y."/>
            <person name="Huang L."/>
            <person name="Wang Z.-W."/>
            <person name="Zhao X."/>
            <person name="Zhong W.-Y."/>
            <person name="Peng D.-H."/>
            <person name="Ahmad S."/>
            <person name="Lan S."/>
            <person name="Zhang J.-S."/>
            <person name="Tsai W.-C."/>
            <person name="Van De Peer Y."/>
            <person name="Liu Z.-J."/>
        </authorList>
    </citation>
    <scope>NUCLEOTIDE SEQUENCE</scope>
    <source>
        <strain evidence="2">CP</strain>
        <tissue evidence="2">Leaves</tissue>
    </source>
</reference>
<comment type="caution">
    <text evidence="2">The sequence shown here is derived from an EMBL/GenBank/DDBJ whole genome shotgun (WGS) entry which is preliminary data.</text>
</comment>
<sequence length="67" mass="7364">MRTWIAKYKESLFRIALDVQGAAEDLDSDGSDAIAPSDRRSSHRFAQSTRSDGALAEVFTFPSLFGP</sequence>
<keyword evidence="3" id="KW-1185">Reference proteome</keyword>
<protein>
    <submittedName>
        <fullName evidence="2">Uncharacterized protein</fullName>
    </submittedName>
</protein>
<name>A0AAV9CCS4_ACOCL</name>
<dbReference type="EMBL" id="JAUJYO010000020">
    <property type="protein sequence ID" value="KAK1286460.1"/>
    <property type="molecule type" value="Genomic_DNA"/>
</dbReference>
<evidence type="ECO:0000313" key="2">
    <source>
        <dbReference type="EMBL" id="KAK1286460.1"/>
    </source>
</evidence>
<feature type="region of interest" description="Disordered" evidence="1">
    <location>
        <begin position="26"/>
        <end position="46"/>
    </location>
</feature>
<accession>A0AAV9CCS4</accession>
<reference evidence="2" key="1">
    <citation type="journal article" date="2023" name="Nat. Commun.">
        <title>Diploid and tetraploid genomes of Acorus and the evolution of monocots.</title>
        <authorList>
            <person name="Ma L."/>
            <person name="Liu K.W."/>
            <person name="Li Z."/>
            <person name="Hsiao Y.Y."/>
            <person name="Qi Y."/>
            <person name="Fu T."/>
            <person name="Tang G.D."/>
            <person name="Zhang D."/>
            <person name="Sun W.H."/>
            <person name="Liu D.K."/>
            <person name="Li Y."/>
            <person name="Chen G.Z."/>
            <person name="Liu X.D."/>
            <person name="Liao X.Y."/>
            <person name="Jiang Y.T."/>
            <person name="Yu X."/>
            <person name="Hao Y."/>
            <person name="Huang J."/>
            <person name="Zhao X.W."/>
            <person name="Ke S."/>
            <person name="Chen Y.Y."/>
            <person name="Wu W.L."/>
            <person name="Hsu J.L."/>
            <person name="Lin Y.F."/>
            <person name="Huang M.D."/>
            <person name="Li C.Y."/>
            <person name="Huang L."/>
            <person name="Wang Z.W."/>
            <person name="Zhao X."/>
            <person name="Zhong W.Y."/>
            <person name="Peng D.H."/>
            <person name="Ahmad S."/>
            <person name="Lan S."/>
            <person name="Zhang J.S."/>
            <person name="Tsai W.C."/>
            <person name="Van de Peer Y."/>
            <person name="Liu Z.J."/>
        </authorList>
    </citation>
    <scope>NUCLEOTIDE SEQUENCE</scope>
    <source>
        <strain evidence="2">CP</strain>
    </source>
</reference>
<proteinExistence type="predicted"/>
<organism evidence="2 3">
    <name type="scientific">Acorus calamus</name>
    <name type="common">Sweet flag</name>
    <dbReference type="NCBI Taxonomy" id="4465"/>
    <lineage>
        <taxon>Eukaryota</taxon>
        <taxon>Viridiplantae</taxon>
        <taxon>Streptophyta</taxon>
        <taxon>Embryophyta</taxon>
        <taxon>Tracheophyta</taxon>
        <taxon>Spermatophyta</taxon>
        <taxon>Magnoliopsida</taxon>
        <taxon>Liliopsida</taxon>
        <taxon>Acoraceae</taxon>
        <taxon>Acorus</taxon>
    </lineage>
</organism>